<feature type="compositionally biased region" description="Basic and acidic residues" evidence="1">
    <location>
        <begin position="66"/>
        <end position="86"/>
    </location>
</feature>
<feature type="region of interest" description="Disordered" evidence="1">
    <location>
        <begin position="23"/>
        <end position="48"/>
    </location>
</feature>
<evidence type="ECO:0000313" key="3">
    <source>
        <dbReference type="Proteomes" id="UP000553632"/>
    </source>
</evidence>
<comment type="caution">
    <text evidence="2">The sequence shown here is derived from an EMBL/GenBank/DDBJ whole genome shotgun (WGS) entry which is preliminary data.</text>
</comment>
<name>A0A7J6SEM6_PEROL</name>
<evidence type="ECO:0000313" key="2">
    <source>
        <dbReference type="EMBL" id="KAF4731328.1"/>
    </source>
</evidence>
<reference evidence="2 3" key="1">
    <citation type="submission" date="2020-04" db="EMBL/GenBank/DDBJ databases">
        <title>Perkinsus olseni comparative genomics.</title>
        <authorList>
            <person name="Bogema D.R."/>
        </authorList>
    </citation>
    <scope>NUCLEOTIDE SEQUENCE [LARGE SCALE GENOMIC DNA]</scope>
    <source>
        <strain evidence="2 3">ATCC PRA-207</strain>
    </source>
</reference>
<proteinExistence type="predicted"/>
<protein>
    <submittedName>
        <fullName evidence="2">Uncharacterized protein</fullName>
    </submittedName>
</protein>
<dbReference type="Proteomes" id="UP000553632">
    <property type="component" value="Unassembled WGS sequence"/>
</dbReference>
<sequence length="105" mass="11716">DGARMSRRYSDWSLPSVVHQEDSRAHLTGGRYYDGSPNGMNGGASVRSLVSQSNARKWSEELFEEKMANRRQEREQSTSRVVRGEESMSSEFGGGGGMPPQHPIR</sequence>
<accession>A0A7J6SEM6</accession>
<feature type="non-terminal residue" evidence="2">
    <location>
        <position position="105"/>
    </location>
</feature>
<feature type="region of interest" description="Disordered" evidence="1">
    <location>
        <begin position="66"/>
        <end position="105"/>
    </location>
</feature>
<feature type="non-terminal residue" evidence="2">
    <location>
        <position position="1"/>
    </location>
</feature>
<dbReference type="EMBL" id="JABANO010018741">
    <property type="protein sequence ID" value="KAF4731328.1"/>
    <property type="molecule type" value="Genomic_DNA"/>
</dbReference>
<dbReference type="AlphaFoldDB" id="A0A7J6SEM6"/>
<gene>
    <name evidence="2" type="ORF">FOZ63_031445</name>
</gene>
<evidence type="ECO:0000256" key="1">
    <source>
        <dbReference type="SAM" id="MobiDB-lite"/>
    </source>
</evidence>
<keyword evidence="3" id="KW-1185">Reference proteome</keyword>
<organism evidence="2 3">
    <name type="scientific">Perkinsus olseni</name>
    <name type="common">Perkinsus atlanticus</name>
    <dbReference type="NCBI Taxonomy" id="32597"/>
    <lineage>
        <taxon>Eukaryota</taxon>
        <taxon>Sar</taxon>
        <taxon>Alveolata</taxon>
        <taxon>Perkinsozoa</taxon>
        <taxon>Perkinsea</taxon>
        <taxon>Perkinsida</taxon>
        <taxon>Perkinsidae</taxon>
        <taxon>Perkinsus</taxon>
    </lineage>
</organism>